<comment type="caution">
    <text evidence="1">The sequence shown here is derived from an EMBL/GenBank/DDBJ whole genome shotgun (WGS) entry which is preliminary data.</text>
</comment>
<evidence type="ECO:0000313" key="2">
    <source>
        <dbReference type="Proteomes" id="UP001153076"/>
    </source>
</evidence>
<dbReference type="EMBL" id="JAKOGI010000618">
    <property type="protein sequence ID" value="KAJ8432305.1"/>
    <property type="molecule type" value="Genomic_DNA"/>
</dbReference>
<sequence length="227" mass="26361">MRKWYNGMGGSIERVISTPIFPSIMAFPPIYNTREMADHVRESFVWHWRRALRPPRLLLKDFHALCPRFSLPEAEGAVADFELPAMVQAIFYAMLLNEAVEFGVVRSFIAEGLKSALAAEYIRDHFRWSSRDPTDPSPRPLPSNYRGLCPRFDLEVARRYAHDSHIPEMASVIFYSMVIDDAAKLGFSRRLTMDVVMWAMRKLDWGPVEAWLRDNDQRLRRAEMGCH</sequence>
<protein>
    <submittedName>
        <fullName evidence="1">Uncharacterized protein</fullName>
    </submittedName>
</protein>
<dbReference type="Proteomes" id="UP001153076">
    <property type="component" value="Unassembled WGS sequence"/>
</dbReference>
<organism evidence="1 2">
    <name type="scientific">Carnegiea gigantea</name>
    <dbReference type="NCBI Taxonomy" id="171969"/>
    <lineage>
        <taxon>Eukaryota</taxon>
        <taxon>Viridiplantae</taxon>
        <taxon>Streptophyta</taxon>
        <taxon>Embryophyta</taxon>
        <taxon>Tracheophyta</taxon>
        <taxon>Spermatophyta</taxon>
        <taxon>Magnoliopsida</taxon>
        <taxon>eudicotyledons</taxon>
        <taxon>Gunneridae</taxon>
        <taxon>Pentapetalae</taxon>
        <taxon>Caryophyllales</taxon>
        <taxon>Cactineae</taxon>
        <taxon>Cactaceae</taxon>
        <taxon>Cactoideae</taxon>
        <taxon>Echinocereeae</taxon>
        <taxon>Carnegiea</taxon>
    </lineage>
</organism>
<keyword evidence="2" id="KW-1185">Reference proteome</keyword>
<proteinExistence type="predicted"/>
<name>A0A9Q1JWD4_9CARY</name>
<dbReference type="AlphaFoldDB" id="A0A9Q1JWD4"/>
<evidence type="ECO:0000313" key="1">
    <source>
        <dbReference type="EMBL" id="KAJ8432305.1"/>
    </source>
</evidence>
<accession>A0A9Q1JWD4</accession>
<gene>
    <name evidence="1" type="ORF">Cgig2_019234</name>
</gene>
<reference evidence="1" key="1">
    <citation type="submission" date="2022-04" db="EMBL/GenBank/DDBJ databases">
        <title>Carnegiea gigantea Genome sequencing and assembly v2.</title>
        <authorList>
            <person name="Copetti D."/>
            <person name="Sanderson M.J."/>
            <person name="Burquez A."/>
            <person name="Wojciechowski M.F."/>
        </authorList>
    </citation>
    <scope>NUCLEOTIDE SEQUENCE</scope>
    <source>
        <strain evidence="1">SGP5-SGP5p</strain>
        <tissue evidence="1">Aerial part</tissue>
    </source>
</reference>